<dbReference type="EMBL" id="BAAFZP010000001">
    <property type="protein sequence ID" value="GAB1581817.1"/>
    <property type="molecule type" value="Genomic_DNA"/>
</dbReference>
<protein>
    <recommendedName>
        <fullName evidence="4">DUF2865 domain-containing protein</fullName>
    </recommendedName>
</protein>
<feature type="compositionally biased region" description="Basic and acidic residues" evidence="1">
    <location>
        <begin position="240"/>
        <end position="254"/>
    </location>
</feature>
<keyword evidence="3" id="KW-1185">Reference proteome</keyword>
<sequence length="254" mass="27702">MVSRTRAPKRVRYEREREREREPVKRRVESVAATNEGAAPTGSYSVKGGYRTLCVRTCDGYYFPISFSTQRKFFARDQNACSAMCPGTEAKLYYHDVKDEESEDMVSADANTPYAVLPTAFDYRTLGTRTPPGCTCQAPRQSMPVGDLSAQDQTGQDGKNYTMLGNGGGEKAAADNVSAFIGIPRSRPDPAADPETMLNTEGGLNRGDLQRLTEKDASVVTSSTGTRIRVVGPTYLPAPREAKGPRAPGRTEAR</sequence>
<comment type="caution">
    <text evidence="2">The sequence shown here is derived from an EMBL/GenBank/DDBJ whole genome shotgun (WGS) entry which is preliminary data.</text>
</comment>
<dbReference type="InterPro" id="IPR021293">
    <property type="entry name" value="DUF2865"/>
</dbReference>
<reference evidence="2 3" key="1">
    <citation type="submission" date="2024-10" db="EMBL/GenBank/DDBJ databases">
        <title>Isolation, draft genome sequencing and identification of Phyllobacterium sp. NSA23, isolated from leaf soil.</title>
        <authorList>
            <person name="Akita H."/>
        </authorList>
    </citation>
    <scope>NUCLEOTIDE SEQUENCE [LARGE SCALE GENOMIC DNA]</scope>
    <source>
        <strain evidence="2 3">NSA23</strain>
    </source>
</reference>
<feature type="compositionally biased region" description="Basic residues" evidence="1">
    <location>
        <begin position="1"/>
        <end position="10"/>
    </location>
</feature>
<evidence type="ECO:0000313" key="2">
    <source>
        <dbReference type="EMBL" id="GAB1581817.1"/>
    </source>
</evidence>
<evidence type="ECO:0008006" key="4">
    <source>
        <dbReference type="Google" id="ProtNLM"/>
    </source>
</evidence>
<feature type="region of interest" description="Disordered" evidence="1">
    <location>
        <begin position="230"/>
        <end position="254"/>
    </location>
</feature>
<dbReference type="Proteomes" id="UP001628091">
    <property type="component" value="Unassembled WGS sequence"/>
</dbReference>
<feature type="region of interest" description="Disordered" evidence="1">
    <location>
        <begin position="1"/>
        <end position="41"/>
    </location>
</feature>
<evidence type="ECO:0000256" key="1">
    <source>
        <dbReference type="SAM" id="MobiDB-lite"/>
    </source>
</evidence>
<organism evidence="2 3">
    <name type="scientific">Phyllobacterium phragmitis</name>
    <dbReference type="NCBI Taxonomy" id="2670329"/>
    <lineage>
        <taxon>Bacteria</taxon>
        <taxon>Pseudomonadati</taxon>
        <taxon>Pseudomonadota</taxon>
        <taxon>Alphaproteobacteria</taxon>
        <taxon>Hyphomicrobiales</taxon>
        <taxon>Phyllobacteriaceae</taxon>
        <taxon>Phyllobacterium</taxon>
    </lineage>
</organism>
<proteinExistence type="predicted"/>
<feature type="compositionally biased region" description="Basic and acidic residues" evidence="1">
    <location>
        <begin position="11"/>
        <end position="29"/>
    </location>
</feature>
<name>A0ABQ0GYR2_9HYPH</name>
<gene>
    <name evidence="2" type="ORF">PPNSA23_17600</name>
</gene>
<evidence type="ECO:0000313" key="3">
    <source>
        <dbReference type="Proteomes" id="UP001628091"/>
    </source>
</evidence>
<accession>A0ABQ0GYR2</accession>
<feature type="region of interest" description="Disordered" evidence="1">
    <location>
        <begin position="136"/>
        <end position="156"/>
    </location>
</feature>
<dbReference type="Pfam" id="PF11064">
    <property type="entry name" value="DUF2865"/>
    <property type="match status" value="1"/>
</dbReference>